<sequence length="267" mass="29058">MPNGSNHNGPGLEQQFAGLDLNGQQGFGKTFVCGSRYVPPQLRGMPNLSQPPPGHPIVPMLFQGNERGGYDRGNYNSDRGGTYSDRGNYAGDRGGGYSDRGGFSNRGGGGGIKSGFDRGGFSNRGGYDRRGGGGNQGGYGRGGGGVGSFQQQQYNDRGNDRWNKPANMQQMPPGGNRWDALLEDRDRERRMGGQGYNRWDNRIDNNGDEVRGEDWSIPLPKNERLENELFEGGNTGINFDKYEDIPVEASGDNCPKNIESVSHRISV</sequence>
<evidence type="ECO:0000256" key="1">
    <source>
        <dbReference type="SAM" id="MobiDB-lite"/>
    </source>
</evidence>
<dbReference type="EMBL" id="CAJHNH020002812">
    <property type="protein sequence ID" value="CAG5127828.1"/>
    <property type="molecule type" value="Genomic_DNA"/>
</dbReference>
<feature type="compositionally biased region" description="Gly residues" evidence="1">
    <location>
        <begin position="132"/>
        <end position="147"/>
    </location>
</feature>
<dbReference type="AlphaFoldDB" id="A0A8S3ZI31"/>
<keyword evidence="3" id="KW-1185">Reference proteome</keyword>
<protein>
    <submittedName>
        <fullName evidence="2">Uncharacterized protein</fullName>
    </submittedName>
</protein>
<comment type="caution">
    <text evidence="2">The sequence shown here is derived from an EMBL/GenBank/DDBJ whole genome shotgun (WGS) entry which is preliminary data.</text>
</comment>
<feature type="non-terminal residue" evidence="2">
    <location>
        <position position="267"/>
    </location>
</feature>
<feature type="compositionally biased region" description="Gly residues" evidence="1">
    <location>
        <begin position="92"/>
        <end position="113"/>
    </location>
</feature>
<evidence type="ECO:0000313" key="3">
    <source>
        <dbReference type="Proteomes" id="UP000678393"/>
    </source>
</evidence>
<reference evidence="2" key="1">
    <citation type="submission" date="2021-04" db="EMBL/GenBank/DDBJ databases">
        <authorList>
            <consortium name="Molecular Ecology Group"/>
        </authorList>
    </citation>
    <scope>NUCLEOTIDE SEQUENCE</scope>
</reference>
<gene>
    <name evidence="2" type="ORF">CUNI_LOCUS13386</name>
</gene>
<feature type="region of interest" description="Disordered" evidence="1">
    <location>
        <begin position="65"/>
        <end position="177"/>
    </location>
</feature>
<evidence type="ECO:0000313" key="2">
    <source>
        <dbReference type="EMBL" id="CAG5127828.1"/>
    </source>
</evidence>
<proteinExistence type="predicted"/>
<dbReference type="Proteomes" id="UP000678393">
    <property type="component" value="Unassembled WGS sequence"/>
</dbReference>
<organism evidence="2 3">
    <name type="scientific">Candidula unifasciata</name>
    <dbReference type="NCBI Taxonomy" id="100452"/>
    <lineage>
        <taxon>Eukaryota</taxon>
        <taxon>Metazoa</taxon>
        <taxon>Spiralia</taxon>
        <taxon>Lophotrochozoa</taxon>
        <taxon>Mollusca</taxon>
        <taxon>Gastropoda</taxon>
        <taxon>Heterobranchia</taxon>
        <taxon>Euthyneura</taxon>
        <taxon>Panpulmonata</taxon>
        <taxon>Eupulmonata</taxon>
        <taxon>Stylommatophora</taxon>
        <taxon>Helicina</taxon>
        <taxon>Helicoidea</taxon>
        <taxon>Geomitridae</taxon>
        <taxon>Candidula</taxon>
    </lineage>
</organism>
<dbReference type="OrthoDB" id="196131at2759"/>
<name>A0A8S3ZI31_9EUPU</name>
<accession>A0A8S3ZI31</accession>